<dbReference type="GeneID" id="104611872"/>
<protein>
    <submittedName>
        <fullName evidence="3">Uncharacterized protein LOC104611872</fullName>
    </submittedName>
</protein>
<feature type="compositionally biased region" description="Acidic residues" evidence="1">
    <location>
        <begin position="1"/>
        <end position="10"/>
    </location>
</feature>
<evidence type="ECO:0000313" key="3">
    <source>
        <dbReference type="RefSeq" id="XP_010277427.1"/>
    </source>
</evidence>
<feature type="region of interest" description="Disordered" evidence="1">
    <location>
        <begin position="1"/>
        <end position="23"/>
    </location>
</feature>
<evidence type="ECO:0000256" key="1">
    <source>
        <dbReference type="SAM" id="MobiDB-lite"/>
    </source>
</evidence>
<dbReference type="OMA" id="FLWEERP"/>
<feature type="region of interest" description="Disordered" evidence="1">
    <location>
        <begin position="182"/>
        <end position="209"/>
    </location>
</feature>
<accession>A0A1U8BJX6</accession>
<dbReference type="KEGG" id="nnu:104611872"/>
<feature type="compositionally biased region" description="Low complexity" evidence="1">
    <location>
        <begin position="11"/>
        <end position="23"/>
    </location>
</feature>
<reference evidence="3" key="1">
    <citation type="submission" date="2025-08" db="UniProtKB">
        <authorList>
            <consortium name="RefSeq"/>
        </authorList>
    </citation>
    <scope>IDENTIFICATION</scope>
</reference>
<dbReference type="AlphaFoldDB" id="A0A1U8BJX6"/>
<dbReference type="InParanoid" id="A0A1U8BJX6"/>
<dbReference type="PANTHER" id="PTHR37767:SF1">
    <property type="entry name" value="HYDROXYPROLINE-RICH GLYCOPROTEIN FAMILY PROTEIN"/>
    <property type="match status" value="1"/>
</dbReference>
<sequence>MIETETETETEPSQAQACSRQQARQQVSIPFVWEEMPGTPKREWKWKPPEAVPVSAIPAPVKLIASVPFKWEEQPGKPLACFTQPHLHSPFLPLSPAKLFDFASPSLHSPGSSPNRLGIMFPRRNGDYELEGGYVGQGIFDSDLESFGLETDDPFSSAPLLANRLIPTAAISTAIPVNQTLVKGRAGHETPTSTTSEPDDDSSSYATGSSSLEGASMLECLFPSISQCSSLLDKAGCRENNFPHTQEQPTQQSRNESKCSLIARRPPTLGELMLMSRRRSNRRNTIHTNKHGLAMEFIKKSALGYCIFGTGENTIDGLHMKQQRHALQLG</sequence>
<dbReference type="RefSeq" id="XP_010277427.1">
    <property type="nucleotide sequence ID" value="XM_010279125.2"/>
</dbReference>
<evidence type="ECO:0000313" key="2">
    <source>
        <dbReference type="Proteomes" id="UP000189703"/>
    </source>
</evidence>
<dbReference type="Proteomes" id="UP000189703">
    <property type="component" value="Unplaced"/>
</dbReference>
<keyword evidence="2" id="KW-1185">Reference proteome</keyword>
<proteinExistence type="predicted"/>
<dbReference type="PANTHER" id="PTHR37767">
    <property type="entry name" value="HYDROXYPROLINE-RICH GLYCOPROTEIN FAMILY PROTEIN"/>
    <property type="match status" value="1"/>
</dbReference>
<gene>
    <name evidence="3" type="primary">LOC104611872</name>
</gene>
<dbReference type="OrthoDB" id="1938864at2759"/>
<dbReference type="eggNOG" id="ENOG502QQ6K">
    <property type="taxonomic scope" value="Eukaryota"/>
</dbReference>
<organism evidence="2 3">
    <name type="scientific">Nelumbo nucifera</name>
    <name type="common">Sacred lotus</name>
    <dbReference type="NCBI Taxonomy" id="4432"/>
    <lineage>
        <taxon>Eukaryota</taxon>
        <taxon>Viridiplantae</taxon>
        <taxon>Streptophyta</taxon>
        <taxon>Embryophyta</taxon>
        <taxon>Tracheophyta</taxon>
        <taxon>Spermatophyta</taxon>
        <taxon>Magnoliopsida</taxon>
        <taxon>Proteales</taxon>
        <taxon>Nelumbonaceae</taxon>
        <taxon>Nelumbo</taxon>
    </lineage>
</organism>
<name>A0A1U8BJX6_NELNU</name>